<accession>Q6QI87</accession>
<reference evidence="2 3" key="1">
    <citation type="journal article" date="2004" name="Nature">
        <title>Genome sequence of the Brown Norway rat yields insights into mammalian evolution.</title>
        <authorList>
            <consortium name="Rat Genome Sequencing Project Consortium"/>
            <person name="Gibbs R.A."/>
            <person name="Weinstock G.M."/>
            <person name="Metzker M.L."/>
            <person name="Muzny D.M."/>
            <person name="Sodergren E.J."/>
            <person name="Scherer S."/>
            <person name="Scott G."/>
            <person name="Steffen D."/>
            <person name="Worley K.C."/>
            <person name="Burch P.E."/>
            <person name="Okwuonu G."/>
            <person name="Hines S."/>
            <person name="Lewis L."/>
            <person name="Deramo C."/>
            <person name="Delgado O."/>
            <person name="Dugan-Rocha S."/>
            <person name="Miner G."/>
            <person name="Morgan M."/>
            <person name="Hawes A."/>
            <person name="Gill R."/>
            <person name="Holt R.A."/>
            <person name="Adams M.D."/>
            <person name="Amanatides P.G."/>
            <person name="Baden-Tillson H."/>
            <person name="Barnstead M."/>
            <person name="Chin S."/>
            <person name="Evans C.A."/>
            <person name="Ferriera S."/>
            <person name="Fosler C."/>
            <person name="Glodek A."/>
            <person name="Gu Z."/>
            <person name="Jennings D."/>
            <person name="Kraft C.L."/>
            <person name="Nguyen T."/>
            <person name="Pfannkoch C.M."/>
            <person name="Sitter C."/>
            <person name="Sutton G.G."/>
            <person name="Venter J.C."/>
            <person name="Woodage T."/>
            <person name="Smith D."/>
            <person name="Lee H.-M."/>
            <person name="Gustafson E."/>
            <person name="Cahill P."/>
            <person name="Kana A."/>
            <person name="Doucette-Stamm L."/>
            <person name="Weinstock K."/>
            <person name="Fechtel K."/>
            <person name="Weiss R.B."/>
            <person name="Dunn D.M."/>
            <person name="Green E.D."/>
            <person name="Blakesley R.W."/>
            <person name="Bouffard G.G."/>
            <person name="De Jong P.J."/>
            <person name="Osoegawa K."/>
            <person name="Zhu B."/>
            <person name="Marra M."/>
            <person name="Schein J."/>
            <person name="Bosdet I."/>
            <person name="Fjell C."/>
            <person name="Jones S."/>
            <person name="Krzywinski M."/>
            <person name="Mathewson C."/>
            <person name="Siddiqui A."/>
            <person name="Wye N."/>
            <person name="McPherson J."/>
            <person name="Zhao S."/>
            <person name="Fraser C.M."/>
            <person name="Shetty J."/>
            <person name="Shatsman S."/>
            <person name="Geer K."/>
            <person name="Chen Y."/>
            <person name="Abramzon S."/>
            <person name="Nierman W.C."/>
            <person name="Havlak P.H."/>
            <person name="Chen R."/>
            <person name="Durbin K.J."/>
            <person name="Egan A."/>
            <person name="Ren Y."/>
            <person name="Song X.-Z."/>
            <person name="Li B."/>
            <person name="Liu Y."/>
            <person name="Qin X."/>
            <person name="Cawley S."/>
            <person name="Cooney A.J."/>
            <person name="D'Souza L.M."/>
            <person name="Martin K."/>
            <person name="Wu J.Q."/>
            <person name="Gonzalez-Garay M.L."/>
            <person name="Jackson A.R."/>
            <person name="Kalafus K.J."/>
            <person name="McLeod M.P."/>
            <person name="Milosavljevic A."/>
            <person name="Virk D."/>
            <person name="Volkov A."/>
            <person name="Wheeler D.A."/>
            <person name="Zhang Z."/>
            <person name="Bailey J.A."/>
            <person name="Eichler E.E."/>
            <person name="Tuzun E."/>
            <person name="Birney E."/>
            <person name="Mongin E."/>
            <person name="Ureta-Vidal A."/>
            <person name="Woodwark C."/>
            <person name="Zdobnov E."/>
            <person name="Bork P."/>
            <person name="Suyama M."/>
            <person name="Torrents D."/>
            <person name="Alexandersson M."/>
            <person name="Trask B.J."/>
            <person name="Young J.M."/>
            <person name="Huang H."/>
            <person name="Wang H."/>
            <person name="Xing H."/>
            <person name="Daniels S."/>
            <person name="Gietzen D."/>
            <person name="Schmidt J."/>
            <person name="Stevens K."/>
            <person name="Vitt U."/>
            <person name="Wingrove J."/>
            <person name="Camara F."/>
            <person name="Mar Alba M."/>
            <person name="Abril J.F."/>
            <person name="Guigo R."/>
            <person name="Smit A."/>
            <person name="Dubchak I."/>
            <person name="Rubin E.M."/>
            <person name="Couronne O."/>
            <person name="Poliakov A."/>
            <person name="Huebner N."/>
            <person name="Ganten D."/>
            <person name="Goesele C."/>
            <person name="Hummel O."/>
            <person name="Kreitler T."/>
            <person name="Lee Y.-A."/>
            <person name="Monti J."/>
            <person name="Schulz H."/>
            <person name="Zimdahl H."/>
            <person name="Himmelbauer H."/>
            <person name="Lehrach H."/>
            <person name="Jacob H.J."/>
            <person name="Bromberg S."/>
            <person name="Gullings-Handley J."/>
            <person name="Jensen-Seaman M.I."/>
            <person name="Kwitek A.E."/>
            <person name="Lazar J."/>
            <person name="Pasko D."/>
            <person name="Tonellato P.J."/>
            <person name="Twigger S."/>
            <person name="Ponting C.P."/>
            <person name="Duarte J.M."/>
            <person name="Rice S."/>
            <person name="Goodstadt L."/>
            <person name="Beatson S.A."/>
            <person name="Emes R.D."/>
            <person name="Winter E.E."/>
            <person name="Webber C."/>
            <person name="Brandt P."/>
            <person name="Nyakatura G."/>
            <person name="Adetobi M."/>
            <person name="Chiaromonte F."/>
            <person name="Elnitski L."/>
            <person name="Eswara P."/>
            <person name="Hardison R.C."/>
            <person name="Hou M."/>
            <person name="Kolbe D."/>
            <person name="Makova K."/>
            <person name="Miller W."/>
            <person name="Nekrutenko A."/>
            <person name="Riemer C."/>
            <person name="Schwartz S."/>
            <person name="Taylor J."/>
            <person name="Yang S."/>
            <person name="Zhang Y."/>
            <person name="Lindpaintner K."/>
            <person name="Andrews T.D."/>
            <person name="Caccamo M."/>
            <person name="Clamp M."/>
            <person name="Clarke L."/>
            <person name="Curwen V."/>
            <person name="Durbin R.M."/>
            <person name="Eyras E."/>
            <person name="Searle S.M."/>
            <person name="Cooper G.M."/>
            <person name="Batzoglou S."/>
            <person name="Brudno M."/>
            <person name="Sidow A."/>
            <person name="Stone E.A."/>
            <person name="Payseur B.A."/>
            <person name="Bourque G."/>
            <person name="Lopez-Otin C."/>
            <person name="Puente X.S."/>
            <person name="Chakrabarti K."/>
            <person name="Chatterji S."/>
            <person name="Dewey C."/>
            <person name="Pachter L."/>
            <person name="Bray N."/>
            <person name="Yap V.B."/>
            <person name="Caspi A."/>
            <person name="Tesler G."/>
            <person name="Pevzner P.A."/>
            <person name="Haussler D."/>
            <person name="Roskin K.M."/>
            <person name="Baertsch R."/>
            <person name="Clawson H."/>
            <person name="Furey T.S."/>
            <person name="Hinrichs A.S."/>
            <person name="Karolchik D."/>
            <person name="Kent W.J."/>
            <person name="Rosenbloom K.R."/>
            <person name="Trumbower H."/>
            <person name="Weirauch M."/>
            <person name="Cooper D.N."/>
            <person name="Stenson P.D."/>
            <person name="Ma B."/>
            <person name="Brent M."/>
            <person name="Arumugam M."/>
            <person name="Shteynberg D."/>
            <person name="Copley R.R."/>
            <person name="Taylor M.S."/>
            <person name="Riethman H."/>
            <person name="Mudunuri U."/>
            <person name="Peterson J."/>
            <person name="Guyer M."/>
            <person name="Felsenfeld A."/>
            <person name="Old S."/>
            <person name="Mockrin S."/>
            <person name="Collins F.S."/>
        </authorList>
    </citation>
    <scope>NUCLEOTIDE SEQUENCE [LARGE SCALE GENOMIC DNA]</scope>
    <source>
        <strain evidence="2 3">Brown Norway</strain>
    </source>
</reference>
<dbReference type="PaxDb" id="10116-ENSRNOP00000033100"/>
<dbReference type="GeneTree" id="ENSGT00530000066696"/>
<organism evidence="1">
    <name type="scientific">Rattus norvegicus</name>
    <name type="common">Rat</name>
    <dbReference type="NCBI Taxonomy" id="10116"/>
    <lineage>
        <taxon>Eukaryota</taxon>
        <taxon>Metazoa</taxon>
        <taxon>Chordata</taxon>
        <taxon>Craniata</taxon>
        <taxon>Vertebrata</taxon>
        <taxon>Euteleostomi</taxon>
        <taxon>Mammalia</taxon>
        <taxon>Eutheria</taxon>
        <taxon>Euarchontoglires</taxon>
        <taxon>Glires</taxon>
        <taxon>Rodentia</taxon>
        <taxon>Myomorpha</taxon>
        <taxon>Muroidea</taxon>
        <taxon>Muridae</taxon>
        <taxon>Murinae</taxon>
        <taxon>Rattus</taxon>
    </lineage>
</organism>
<reference evidence="2" key="3">
    <citation type="submission" date="2025-05" db="UniProtKB">
        <authorList>
            <consortium name="Ensembl"/>
        </authorList>
    </citation>
    <scope>IDENTIFICATION</scope>
    <source>
        <strain evidence="2">Brown Norway</strain>
    </source>
</reference>
<dbReference type="EMBL" id="AY539872">
    <property type="protein sequence ID" value="AAS66212.1"/>
    <property type="molecule type" value="mRNA"/>
</dbReference>
<protein>
    <submittedName>
        <fullName evidence="1">LRRG00121</fullName>
    </submittedName>
</protein>
<dbReference type="HOGENOM" id="CLU_1805586_0_0_1"/>
<dbReference type="Ensembl" id="ENSRNOT00000034019.4">
    <property type="protein sequence ID" value="ENSRNOP00000033100.2"/>
    <property type="gene ID" value="ENSRNOG00000024789.4"/>
</dbReference>
<evidence type="ECO:0000313" key="1">
    <source>
        <dbReference type="EMBL" id="AAS66212.1"/>
    </source>
</evidence>
<dbReference type="Proteomes" id="UP000002494">
    <property type="component" value="Chromosome 1"/>
</dbReference>
<evidence type="ECO:0000313" key="2">
    <source>
        <dbReference type="Ensembl" id="ENSRNOP00000033100.2"/>
    </source>
</evidence>
<keyword evidence="3" id="KW-1185">Reference proteome</keyword>
<proteinExistence type="evidence at transcript level"/>
<dbReference type="AlphaFoldDB" id="Q6QI87"/>
<reference evidence="1" key="2">
    <citation type="submission" date="2004-02" db="EMBL/GenBank/DDBJ databases">
        <title>Liver regeneration after PH.</title>
        <authorList>
            <person name="Xu C.S."/>
            <person name="Zhang L."/>
            <person name="Chang C.F."/>
            <person name="Han H.P."/>
            <person name="Wang G.P."/>
            <person name="Chai L.Q."/>
            <person name="Yuan J.Y."/>
            <person name="Yang K.J."/>
            <person name="Zhao L.F."/>
            <person name="Ma H."/>
            <person name="Wang L."/>
            <person name="Wang S.F."/>
            <person name="Xing X.K."/>
            <person name="Shen G.M."/>
            <person name="Shi J.B."/>
            <person name="Rahman S."/>
            <person name="Wang Q.N."/>
            <person name="Zhang J.B."/>
        </authorList>
    </citation>
    <scope>NUCLEOTIDE SEQUENCE</scope>
</reference>
<sequence length="143" mass="16159">MLTRTRYRSLLRDTARICQIQRRMIAVNYLTENGNPLGGIRERTDRAEGACNTIRTTMSTNQSFQELNHYPKTIHGLTHYSTCICSREEPCWGTSGRGSPWSCQAGHQHEGEAGRPRATTLREEQIAAARDMYREVRNAGASS</sequence>
<name>Q6QI87_RAT</name>
<evidence type="ECO:0000313" key="3">
    <source>
        <dbReference type="Proteomes" id="UP000002494"/>
    </source>
</evidence>
<dbReference type="UCSC" id="RGD:1565298">
    <property type="organism name" value="rat"/>
</dbReference>